<proteinExistence type="predicted"/>
<dbReference type="Pfam" id="PF06133">
    <property type="entry name" value="Com_YlbF"/>
    <property type="match status" value="1"/>
</dbReference>
<dbReference type="InterPro" id="IPR023378">
    <property type="entry name" value="YheA/YmcA-like_dom_sf"/>
</dbReference>
<dbReference type="InterPro" id="IPR010368">
    <property type="entry name" value="Com_YlbF"/>
</dbReference>
<dbReference type="AlphaFoldDB" id="A0A1W1Y800"/>
<reference evidence="1 2" key="1">
    <citation type="submission" date="2017-04" db="EMBL/GenBank/DDBJ databases">
        <authorList>
            <person name="Afonso C.L."/>
            <person name="Miller P.J."/>
            <person name="Scott M.A."/>
            <person name="Spackman E."/>
            <person name="Goraichik I."/>
            <person name="Dimitrov K.M."/>
            <person name="Suarez D.L."/>
            <person name="Swayne D.E."/>
        </authorList>
    </citation>
    <scope>NUCLEOTIDE SEQUENCE [LARGE SCALE GENOMIC DNA]</scope>
    <source>
        <strain evidence="1 2">DSM 5090</strain>
    </source>
</reference>
<dbReference type="EMBL" id="FWXI01000001">
    <property type="protein sequence ID" value="SMC31858.1"/>
    <property type="molecule type" value="Genomic_DNA"/>
</dbReference>
<name>A0A1W1Y800_9FIRM</name>
<evidence type="ECO:0000313" key="2">
    <source>
        <dbReference type="Proteomes" id="UP000192738"/>
    </source>
</evidence>
<dbReference type="Gene3D" id="1.20.1500.10">
    <property type="entry name" value="YheA/YmcA-like"/>
    <property type="match status" value="1"/>
</dbReference>
<dbReference type="SUPFAM" id="SSF158622">
    <property type="entry name" value="YheA/YmcA-like"/>
    <property type="match status" value="1"/>
</dbReference>
<dbReference type="Proteomes" id="UP000192738">
    <property type="component" value="Unassembled WGS sequence"/>
</dbReference>
<dbReference type="RefSeq" id="WP_084573589.1">
    <property type="nucleotide sequence ID" value="NZ_CP155572.1"/>
</dbReference>
<evidence type="ECO:0000313" key="1">
    <source>
        <dbReference type="EMBL" id="SMC31858.1"/>
    </source>
</evidence>
<keyword evidence="2" id="KW-1185">Reference proteome</keyword>
<accession>A0A1W1Y800</accession>
<dbReference type="OrthoDB" id="9849098at2"/>
<organism evidence="1 2">
    <name type="scientific">Sporomusa malonica</name>
    <dbReference type="NCBI Taxonomy" id="112901"/>
    <lineage>
        <taxon>Bacteria</taxon>
        <taxon>Bacillati</taxon>
        <taxon>Bacillota</taxon>
        <taxon>Negativicutes</taxon>
        <taxon>Selenomonadales</taxon>
        <taxon>Sporomusaceae</taxon>
        <taxon>Sporomusa</taxon>
    </lineage>
</organism>
<sequence>MIKKKAREIVEVLKNTNEFRVLQKVKANLERNSQLNRRVEQFMQDNAAACKRPAAGGKFRKEELEKNFDEMMKIPEIAAYFMAGQKFDYSVMHLHQLIDGLIEQALEEKNR</sequence>
<protein>
    <submittedName>
        <fullName evidence="1">Control of competence regulator ComK, YlbF/YmcA</fullName>
    </submittedName>
</protein>
<dbReference type="STRING" id="112901.SAMN04488500_10150"/>
<gene>
    <name evidence="1" type="ORF">SAMN04488500_10150</name>
</gene>